<dbReference type="GO" id="GO:0016491">
    <property type="term" value="F:oxidoreductase activity"/>
    <property type="evidence" value="ECO:0007669"/>
    <property type="project" value="InterPro"/>
</dbReference>
<protein>
    <recommendedName>
        <fullName evidence="1">NADH:flavin oxidoreductase/NADH oxidase N-terminal domain-containing protein</fullName>
    </recommendedName>
</protein>
<dbReference type="EMBL" id="JNBS01004213">
    <property type="protein sequence ID" value="OQR83872.1"/>
    <property type="molecule type" value="Genomic_DNA"/>
</dbReference>
<feature type="non-terminal residue" evidence="2">
    <location>
        <position position="1"/>
    </location>
</feature>
<dbReference type="AlphaFoldDB" id="A0A1V9YDV4"/>
<feature type="non-terminal residue" evidence="2">
    <location>
        <position position="174"/>
    </location>
</feature>
<organism evidence="2 3">
    <name type="scientific">Thraustotheca clavata</name>
    <dbReference type="NCBI Taxonomy" id="74557"/>
    <lineage>
        <taxon>Eukaryota</taxon>
        <taxon>Sar</taxon>
        <taxon>Stramenopiles</taxon>
        <taxon>Oomycota</taxon>
        <taxon>Saprolegniomycetes</taxon>
        <taxon>Saprolegniales</taxon>
        <taxon>Achlyaceae</taxon>
        <taxon>Thraustotheca</taxon>
    </lineage>
</organism>
<reference evidence="2 3" key="1">
    <citation type="journal article" date="2014" name="Genome Biol. Evol.">
        <title>The secreted proteins of Achlya hypogyna and Thraustotheca clavata identify the ancestral oomycete secretome and reveal gene acquisitions by horizontal gene transfer.</title>
        <authorList>
            <person name="Misner I."/>
            <person name="Blouin N."/>
            <person name="Leonard G."/>
            <person name="Richards T.A."/>
            <person name="Lane C.E."/>
        </authorList>
    </citation>
    <scope>NUCLEOTIDE SEQUENCE [LARGE SCALE GENOMIC DNA]</scope>
    <source>
        <strain evidence="2 3">ATCC 34112</strain>
    </source>
</reference>
<dbReference type="PANTHER" id="PTHR22893:SF91">
    <property type="entry name" value="NADPH DEHYDROGENASE 2-RELATED"/>
    <property type="match status" value="1"/>
</dbReference>
<feature type="domain" description="NADH:flavin oxidoreductase/NADH oxidase N-terminal" evidence="1">
    <location>
        <begin position="3"/>
        <end position="148"/>
    </location>
</feature>
<dbReference type="InterPro" id="IPR045247">
    <property type="entry name" value="Oye-like"/>
</dbReference>
<gene>
    <name evidence="2" type="ORF">THRCLA_10903</name>
</gene>
<name>A0A1V9YDV4_9STRA</name>
<dbReference type="PANTHER" id="PTHR22893">
    <property type="entry name" value="NADH OXIDOREDUCTASE-RELATED"/>
    <property type="match status" value="1"/>
</dbReference>
<dbReference type="OrthoDB" id="148713at2759"/>
<dbReference type="STRING" id="74557.A0A1V9YDV4"/>
<comment type="caution">
    <text evidence="2">The sequence shown here is derived from an EMBL/GenBank/DDBJ whole genome shotgun (WGS) entry which is preliminary data.</text>
</comment>
<dbReference type="InterPro" id="IPR013785">
    <property type="entry name" value="Aldolase_TIM"/>
</dbReference>
<accession>A0A1V9YDV4</accession>
<proteinExistence type="predicted"/>
<dbReference type="Gene3D" id="3.20.20.70">
    <property type="entry name" value="Aldolase class I"/>
    <property type="match status" value="1"/>
</dbReference>
<sequence length="174" mass="19523">THFTNKRTDNYGGSIENRARFAFEILKAVSDAIGSDRVAIRFSPINTFNGQSDSNPEALSEYLAKELNAFDLAYVHIMRRDFANVLTEDYTQVFRKHYNGILIGNAQYTREEADEAIENGIVDAVAFGAAFAANSDLVTRFKRNAELNAVDYSTLYVGPGEKGYNDYPRLDDLK</sequence>
<evidence type="ECO:0000313" key="3">
    <source>
        <dbReference type="Proteomes" id="UP000243217"/>
    </source>
</evidence>
<evidence type="ECO:0000313" key="2">
    <source>
        <dbReference type="EMBL" id="OQR83872.1"/>
    </source>
</evidence>
<dbReference type="Pfam" id="PF00724">
    <property type="entry name" value="Oxidored_FMN"/>
    <property type="match status" value="1"/>
</dbReference>
<evidence type="ECO:0000259" key="1">
    <source>
        <dbReference type="Pfam" id="PF00724"/>
    </source>
</evidence>
<dbReference type="InterPro" id="IPR001155">
    <property type="entry name" value="OxRdtase_FMN_N"/>
</dbReference>
<dbReference type="Proteomes" id="UP000243217">
    <property type="component" value="Unassembled WGS sequence"/>
</dbReference>
<dbReference type="SUPFAM" id="SSF51395">
    <property type="entry name" value="FMN-linked oxidoreductases"/>
    <property type="match status" value="1"/>
</dbReference>
<dbReference type="GO" id="GO:0010181">
    <property type="term" value="F:FMN binding"/>
    <property type="evidence" value="ECO:0007669"/>
    <property type="project" value="InterPro"/>
</dbReference>
<keyword evidence="3" id="KW-1185">Reference proteome</keyword>